<keyword evidence="10" id="KW-1185">Reference proteome</keyword>
<dbReference type="InterPro" id="IPR005490">
    <property type="entry name" value="LD_TPept_cat_dom"/>
</dbReference>
<proteinExistence type="inferred from homology"/>
<evidence type="ECO:0000256" key="1">
    <source>
        <dbReference type="ARBA" id="ARBA00004752"/>
    </source>
</evidence>
<protein>
    <recommendedName>
        <fullName evidence="8">L,D-TPase catalytic domain-containing protein</fullName>
    </recommendedName>
</protein>
<dbReference type="InterPro" id="IPR036366">
    <property type="entry name" value="PGBDSf"/>
</dbReference>
<gene>
    <name evidence="9" type="ORF">FCL42_11920</name>
</gene>
<feature type="active site" description="Nucleophile" evidence="7">
    <location>
        <position position="405"/>
    </location>
</feature>
<evidence type="ECO:0000259" key="8">
    <source>
        <dbReference type="PROSITE" id="PS52029"/>
    </source>
</evidence>
<keyword evidence="6 7" id="KW-0961">Cell wall biogenesis/degradation</keyword>
<dbReference type="GO" id="GO:0009252">
    <property type="term" value="P:peptidoglycan biosynthetic process"/>
    <property type="evidence" value="ECO:0007669"/>
    <property type="project" value="UniProtKB-UniPathway"/>
</dbReference>
<evidence type="ECO:0000313" key="10">
    <source>
        <dbReference type="Proteomes" id="UP000305675"/>
    </source>
</evidence>
<dbReference type="AlphaFoldDB" id="A0A4V5NW23"/>
<dbReference type="PANTHER" id="PTHR41533">
    <property type="entry name" value="L,D-TRANSPEPTIDASE HI_1667-RELATED"/>
    <property type="match status" value="1"/>
</dbReference>
<dbReference type="GO" id="GO:0008360">
    <property type="term" value="P:regulation of cell shape"/>
    <property type="evidence" value="ECO:0007669"/>
    <property type="project" value="UniProtKB-UniRule"/>
</dbReference>
<dbReference type="GO" id="GO:0016740">
    <property type="term" value="F:transferase activity"/>
    <property type="evidence" value="ECO:0007669"/>
    <property type="project" value="UniProtKB-KW"/>
</dbReference>
<feature type="active site" description="Proton donor/acceptor" evidence="7">
    <location>
        <position position="386"/>
    </location>
</feature>
<dbReference type="SUPFAM" id="SSF47090">
    <property type="entry name" value="PGBD-like"/>
    <property type="match status" value="1"/>
</dbReference>
<evidence type="ECO:0000256" key="3">
    <source>
        <dbReference type="ARBA" id="ARBA00022679"/>
    </source>
</evidence>
<accession>A0A4V5NW23</accession>
<dbReference type="Gene3D" id="2.40.440.10">
    <property type="entry name" value="L,D-transpeptidase catalytic domain-like"/>
    <property type="match status" value="1"/>
</dbReference>
<keyword evidence="3" id="KW-0808">Transferase</keyword>
<evidence type="ECO:0000256" key="5">
    <source>
        <dbReference type="ARBA" id="ARBA00022984"/>
    </source>
</evidence>
<dbReference type="RefSeq" id="WP_136863647.1">
    <property type="nucleotide sequence ID" value="NZ_SWCJ01000008.1"/>
</dbReference>
<dbReference type="Gene3D" id="1.10.101.10">
    <property type="entry name" value="PGBD-like superfamily/PGBD"/>
    <property type="match status" value="1"/>
</dbReference>
<dbReference type="PANTHER" id="PTHR41533:SF1">
    <property type="entry name" value="L,D-TRANSPEPTIDASE YCBB-RELATED"/>
    <property type="match status" value="1"/>
</dbReference>
<comment type="caution">
    <text evidence="9">The sequence shown here is derived from an EMBL/GenBank/DDBJ whole genome shotgun (WGS) entry which is preliminary data.</text>
</comment>
<dbReference type="GO" id="GO:0004180">
    <property type="term" value="F:carboxypeptidase activity"/>
    <property type="evidence" value="ECO:0007669"/>
    <property type="project" value="UniProtKB-ARBA"/>
</dbReference>
<dbReference type="InterPro" id="IPR052905">
    <property type="entry name" value="LD-transpeptidase_YkuD-like"/>
</dbReference>
<evidence type="ECO:0000256" key="2">
    <source>
        <dbReference type="ARBA" id="ARBA00005992"/>
    </source>
</evidence>
<name>A0A4V5NW23_9GAMM</name>
<keyword evidence="5 7" id="KW-0573">Peptidoglycan synthesis</keyword>
<dbReference type="GO" id="GO:0071555">
    <property type="term" value="P:cell wall organization"/>
    <property type="evidence" value="ECO:0007669"/>
    <property type="project" value="UniProtKB-UniRule"/>
</dbReference>
<dbReference type="EMBL" id="SWCJ01000008">
    <property type="protein sequence ID" value="TKB54512.1"/>
    <property type="molecule type" value="Genomic_DNA"/>
</dbReference>
<dbReference type="UniPathway" id="UPA00219"/>
<organism evidence="9 10">
    <name type="scientific">Ferrimonas aestuarii</name>
    <dbReference type="NCBI Taxonomy" id="2569539"/>
    <lineage>
        <taxon>Bacteria</taxon>
        <taxon>Pseudomonadati</taxon>
        <taxon>Pseudomonadota</taxon>
        <taxon>Gammaproteobacteria</taxon>
        <taxon>Alteromonadales</taxon>
        <taxon>Ferrimonadaceae</taxon>
        <taxon>Ferrimonas</taxon>
    </lineage>
</organism>
<dbReference type="PROSITE" id="PS52029">
    <property type="entry name" value="LD_TPASE"/>
    <property type="match status" value="1"/>
</dbReference>
<keyword evidence="4 7" id="KW-0133">Cell shape</keyword>
<evidence type="ECO:0000313" key="9">
    <source>
        <dbReference type="EMBL" id="TKB54512.1"/>
    </source>
</evidence>
<evidence type="ECO:0000256" key="4">
    <source>
        <dbReference type="ARBA" id="ARBA00022960"/>
    </source>
</evidence>
<reference evidence="9 10" key="1">
    <citation type="submission" date="2019-04" db="EMBL/GenBank/DDBJ databases">
        <authorList>
            <person name="Hwang J.C."/>
        </authorList>
    </citation>
    <scope>NUCLEOTIDE SEQUENCE [LARGE SCALE GENOMIC DNA]</scope>
    <source>
        <strain evidence="9 10">IMCC35002</strain>
    </source>
</reference>
<evidence type="ECO:0000256" key="6">
    <source>
        <dbReference type="ARBA" id="ARBA00023316"/>
    </source>
</evidence>
<comment type="similarity">
    <text evidence="2">Belongs to the YkuD family.</text>
</comment>
<dbReference type="Pfam" id="PF01471">
    <property type="entry name" value="PG_binding_1"/>
    <property type="match status" value="1"/>
</dbReference>
<dbReference type="Proteomes" id="UP000305675">
    <property type="component" value="Unassembled WGS sequence"/>
</dbReference>
<dbReference type="CDD" id="cd16913">
    <property type="entry name" value="YkuD_like"/>
    <property type="match status" value="1"/>
</dbReference>
<dbReference type="Pfam" id="PF03734">
    <property type="entry name" value="YkuD"/>
    <property type="match status" value="1"/>
</dbReference>
<dbReference type="InterPro" id="IPR002477">
    <property type="entry name" value="Peptidoglycan-bd-like"/>
</dbReference>
<dbReference type="InterPro" id="IPR038063">
    <property type="entry name" value="Transpep_catalytic_dom"/>
</dbReference>
<dbReference type="InterPro" id="IPR036365">
    <property type="entry name" value="PGBD-like_sf"/>
</dbReference>
<evidence type="ECO:0000256" key="7">
    <source>
        <dbReference type="PROSITE-ProRule" id="PRU01373"/>
    </source>
</evidence>
<sequence length="497" mass="56943">MRWLVVMGFVLWAIGRLSASPLWFETSIQSQAAGELARQLHFVASAELSPQFSQLSEQLAAPNLSAEQRSELLTEAYLLLRSFNQHLALRVLTEVPLLDEHVALESQEGSVLQLAHALQERRIIQEVMALEPQGVNYLSARHWVEYLQSLAHVQWPDFHGRALLEPGDRHDEIEQVRLVLKLLKDYDGPWLGRRYDDELVQAVTAFQRRHGLEPDGVIGPKTRHWLAKTPQLRAQLLSRNILRQSADKARFADEHWLVNIPEFRLRWNTAEGVKFESKVVVGRSSRRTPRMVSEVASIVVNPSWNVPRSIIRKDIVRRIRKDGDYLSAQQFDVYDWQGKPVILTASEWQQKASGRFPYRLTQRPGEINALGRYKFHLNDSGAIYLHDTPTKALFNEVSRGFSSGCVRVQDADILAYQLAQSHGVNNKLFNRALRSQSTQWLKLASPMPVYMVYWSAWMGVDHRPQYRPDIYSLERDLDHEIGIAQISAPSNKSATIP</sequence>
<dbReference type="OrthoDB" id="9778545at2"/>
<dbReference type="SUPFAM" id="SSF141523">
    <property type="entry name" value="L,D-transpeptidase catalytic domain-like"/>
    <property type="match status" value="1"/>
</dbReference>
<feature type="domain" description="L,D-TPase catalytic" evidence="8">
    <location>
        <begin position="254"/>
        <end position="429"/>
    </location>
</feature>
<comment type="pathway">
    <text evidence="1 7">Cell wall biogenesis; peptidoglycan biosynthesis.</text>
</comment>